<sequence>TGVGGVDPEVLSGEVETPHDVEDVTSLARSVTGERRRALAQFVAVWLDMREKHWPTHSPEAFGKLKKGDLVLVFTHRPRKLDVSWRGPYPVLYRGRRFLGLQTPAGVEEHHLTNCKPYVIDADEPEADSEGGGGPLSVPLDLADPLSAEPGVSRPQSDLPRAVGLQDQKLLSDSDQEDRFPRPRKRKAAIAAEKRLQMVMREEAHDSPLRPRRSGPKRARIDEEGLVRAISVLRRFR</sequence>
<organism evidence="2 5">
    <name type="scientific">Perkinsus olseni</name>
    <name type="common">Perkinsus atlanticus</name>
    <dbReference type="NCBI Taxonomy" id="32597"/>
    <lineage>
        <taxon>Eukaryota</taxon>
        <taxon>Sar</taxon>
        <taxon>Alveolata</taxon>
        <taxon>Perkinsozoa</taxon>
        <taxon>Perkinsea</taxon>
        <taxon>Perkinsida</taxon>
        <taxon>Perkinsidae</taxon>
        <taxon>Perkinsus</taxon>
    </lineage>
</organism>
<feature type="region of interest" description="Disordered" evidence="1">
    <location>
        <begin position="199"/>
        <end position="220"/>
    </location>
</feature>
<dbReference type="Proteomes" id="UP000553632">
    <property type="component" value="Unassembled WGS sequence"/>
</dbReference>
<evidence type="ECO:0000313" key="2">
    <source>
        <dbReference type="EMBL" id="KAF4699661.1"/>
    </source>
</evidence>
<accession>A0A7J6PVK1</accession>
<evidence type="ECO:0000313" key="5">
    <source>
        <dbReference type="Proteomes" id="UP000574390"/>
    </source>
</evidence>
<dbReference type="EMBL" id="JABANO010000596">
    <property type="protein sequence ID" value="KAF4759096.1"/>
    <property type="molecule type" value="Genomic_DNA"/>
</dbReference>
<feature type="compositionally biased region" description="Basic and acidic residues" evidence="1">
    <location>
        <begin position="199"/>
        <end position="209"/>
    </location>
</feature>
<dbReference type="EMBL" id="JABANM010034414">
    <property type="protein sequence ID" value="KAF4699661.1"/>
    <property type="molecule type" value="Genomic_DNA"/>
</dbReference>
<protein>
    <submittedName>
        <fullName evidence="2">Uncharacterized protein</fullName>
    </submittedName>
</protein>
<gene>
    <name evidence="2" type="ORF">FOZ62_026555</name>
    <name evidence="3" type="ORF">FOZ63_009068</name>
</gene>
<proteinExistence type="predicted"/>
<reference evidence="4 5" key="1">
    <citation type="submission" date="2020-04" db="EMBL/GenBank/DDBJ databases">
        <title>Perkinsus olseni comparative genomics.</title>
        <authorList>
            <person name="Bogema D.R."/>
        </authorList>
    </citation>
    <scope>NUCLEOTIDE SEQUENCE [LARGE SCALE GENOMIC DNA]</scope>
    <source>
        <strain evidence="2">ATCC PRA-205</strain>
        <strain evidence="3 4">ATCC PRA-207</strain>
    </source>
</reference>
<evidence type="ECO:0000313" key="4">
    <source>
        <dbReference type="Proteomes" id="UP000553632"/>
    </source>
</evidence>
<dbReference type="AlphaFoldDB" id="A0A7J6PVK1"/>
<comment type="caution">
    <text evidence="2">The sequence shown here is derived from an EMBL/GenBank/DDBJ whole genome shotgun (WGS) entry which is preliminary data.</text>
</comment>
<feature type="non-terminal residue" evidence="2">
    <location>
        <position position="1"/>
    </location>
</feature>
<name>A0A7J6PVK1_PEROL</name>
<evidence type="ECO:0000256" key="1">
    <source>
        <dbReference type="SAM" id="MobiDB-lite"/>
    </source>
</evidence>
<feature type="region of interest" description="Disordered" evidence="1">
    <location>
        <begin position="123"/>
        <end position="186"/>
    </location>
</feature>
<evidence type="ECO:0000313" key="3">
    <source>
        <dbReference type="EMBL" id="KAF4759096.1"/>
    </source>
</evidence>
<keyword evidence="4" id="KW-1185">Reference proteome</keyword>
<dbReference type="Proteomes" id="UP000574390">
    <property type="component" value="Unassembled WGS sequence"/>
</dbReference>